<dbReference type="GO" id="GO:0005840">
    <property type="term" value="C:ribosome"/>
    <property type="evidence" value="ECO:0007669"/>
    <property type="project" value="UniProtKB-KW"/>
</dbReference>
<keyword evidence="2 4" id="KW-0689">Ribosomal protein</keyword>
<comment type="similarity">
    <text evidence="1">Belongs to the universal ribosomal protein uL23 family.</text>
</comment>
<dbReference type="GO" id="GO:0003735">
    <property type="term" value="F:structural constituent of ribosome"/>
    <property type="evidence" value="ECO:0007669"/>
    <property type="project" value="InterPro"/>
</dbReference>
<evidence type="ECO:0000256" key="3">
    <source>
        <dbReference type="ARBA" id="ARBA00023274"/>
    </source>
</evidence>
<reference evidence="4" key="1">
    <citation type="journal article" date="2012" name="Curr. Biol.">
        <title>Global distribution of a wild alga revealed by targeted metagenomics.</title>
        <authorList>
            <person name="Worden A.Z."/>
            <person name="Janouskovec J."/>
            <person name="McRose D."/>
            <person name="Engman A."/>
            <person name="Welsh R.M."/>
            <person name="Malfatti S."/>
            <person name="Tringe S.G."/>
            <person name="Keeling P.J."/>
        </authorList>
    </citation>
    <scope>NUCLEOTIDE SEQUENCE</scope>
</reference>
<dbReference type="HAMAP" id="MF_01369_B">
    <property type="entry name" value="Ribosomal_uL23_B"/>
    <property type="match status" value="1"/>
</dbReference>
<evidence type="ECO:0000313" key="4">
    <source>
        <dbReference type="EMBL" id="AFR24819.1"/>
    </source>
</evidence>
<accession>J9QV01</accession>
<dbReference type="Gene3D" id="3.30.70.330">
    <property type="match status" value="1"/>
</dbReference>
<protein>
    <submittedName>
        <fullName evidence="4">50S ribosomal protein L23</fullName>
    </submittedName>
</protein>
<keyword evidence="3" id="KW-0687">Ribonucleoprotein</keyword>
<dbReference type="GO" id="GO:0006412">
    <property type="term" value="P:translation"/>
    <property type="evidence" value="ECO:0007669"/>
    <property type="project" value="InterPro"/>
</dbReference>
<dbReference type="InterPro" id="IPR012678">
    <property type="entry name" value="Ribosomal_uL23/eL15/eS24_sf"/>
</dbReference>
<dbReference type="InterPro" id="IPR013025">
    <property type="entry name" value="Ribosomal_uL23-like"/>
</dbReference>
<proteinExistence type="inferred from homology"/>
<sequence length="124" mass="13978">MVQKSKKISSVSLFSSTSDNLDTVTSSLHQGVLIDEIKQIATTKKALWSLEDKKYTFLASPFVTKEWMKRAIESCYNVRVIKINTSNLPTKKKRVGKFIGSKAKLKKVIVTLDPNDEIPLFSDI</sequence>
<organism evidence="4">
    <name type="scientific">uncultured Pelagomonas</name>
    <dbReference type="NCBI Taxonomy" id="660917"/>
    <lineage>
        <taxon>Eukaryota</taxon>
        <taxon>Sar</taxon>
        <taxon>Stramenopiles</taxon>
        <taxon>Ochrophyta</taxon>
        <taxon>Pelagophyceae</taxon>
        <taxon>Pelagomonadales</taxon>
        <taxon>Pelagomonadaceae</taxon>
        <taxon>Pelagomonas</taxon>
        <taxon>environmental samples</taxon>
    </lineage>
</organism>
<dbReference type="GO" id="GO:1990904">
    <property type="term" value="C:ribonucleoprotein complex"/>
    <property type="evidence" value="ECO:0007669"/>
    <property type="project" value="UniProtKB-KW"/>
</dbReference>
<dbReference type="Pfam" id="PF00276">
    <property type="entry name" value="Ribosomal_L23"/>
    <property type="match status" value="1"/>
</dbReference>
<dbReference type="SUPFAM" id="SSF54189">
    <property type="entry name" value="Ribosomal proteins S24e, L23 and L15e"/>
    <property type="match status" value="1"/>
</dbReference>
<dbReference type="EMBL" id="JX297813">
    <property type="protein sequence ID" value="AFR24819.1"/>
    <property type="molecule type" value="Genomic_DNA"/>
</dbReference>
<geneLocation type="plastid" evidence="4"/>
<evidence type="ECO:0000256" key="2">
    <source>
        <dbReference type="ARBA" id="ARBA00022980"/>
    </source>
</evidence>
<evidence type="ECO:0000256" key="1">
    <source>
        <dbReference type="ARBA" id="ARBA00006700"/>
    </source>
</evidence>
<dbReference type="InterPro" id="IPR012677">
    <property type="entry name" value="Nucleotide-bd_a/b_plait_sf"/>
</dbReference>
<gene>
    <name evidence="4" type="primary">rpl23</name>
</gene>
<dbReference type="AlphaFoldDB" id="J9QV01"/>
<keyword evidence="4" id="KW-0934">Plastid</keyword>
<name>J9QV01_9STRA</name>